<evidence type="ECO:0000256" key="2">
    <source>
        <dbReference type="ARBA" id="ARBA00022553"/>
    </source>
</evidence>
<evidence type="ECO:0000313" key="7">
    <source>
        <dbReference type="EMBL" id="OCH88283.1"/>
    </source>
</evidence>
<dbReference type="InterPro" id="IPR038753">
    <property type="entry name" value="NFKBIL1"/>
</dbReference>
<gene>
    <name evidence="7" type="ORF">OBBRIDRAFT_795418</name>
</gene>
<keyword evidence="5" id="KW-0539">Nucleus</keyword>
<dbReference type="AlphaFoldDB" id="A0A8E2AQ23"/>
<evidence type="ECO:0000256" key="4">
    <source>
        <dbReference type="ARBA" id="ARBA00023043"/>
    </source>
</evidence>
<keyword evidence="3" id="KW-0677">Repeat</keyword>
<dbReference type="GO" id="GO:0043124">
    <property type="term" value="P:negative regulation of canonical NF-kappaB signal transduction"/>
    <property type="evidence" value="ECO:0007669"/>
    <property type="project" value="InterPro"/>
</dbReference>
<evidence type="ECO:0000256" key="3">
    <source>
        <dbReference type="ARBA" id="ARBA00022737"/>
    </source>
</evidence>
<dbReference type="PANTHER" id="PTHR15263">
    <property type="entry name" value="I-KAPPA-B-LIKE PROTEIN IKBL"/>
    <property type="match status" value="1"/>
</dbReference>
<name>A0A8E2AQ23_9APHY</name>
<dbReference type="GO" id="GO:0005634">
    <property type="term" value="C:nucleus"/>
    <property type="evidence" value="ECO:0007669"/>
    <property type="project" value="UniProtKB-SubCell"/>
</dbReference>
<organism evidence="7 8">
    <name type="scientific">Obba rivulosa</name>
    <dbReference type="NCBI Taxonomy" id="1052685"/>
    <lineage>
        <taxon>Eukaryota</taxon>
        <taxon>Fungi</taxon>
        <taxon>Dikarya</taxon>
        <taxon>Basidiomycota</taxon>
        <taxon>Agaricomycotina</taxon>
        <taxon>Agaricomycetes</taxon>
        <taxon>Polyporales</taxon>
        <taxon>Gelatoporiaceae</taxon>
        <taxon>Obba</taxon>
    </lineage>
</organism>
<dbReference type="EMBL" id="KV722457">
    <property type="protein sequence ID" value="OCH88283.1"/>
    <property type="molecule type" value="Genomic_DNA"/>
</dbReference>
<sequence length="268" mass="32087">MNPYADQEREPWEHVAQSYTWALDQEIAEMARKNEETVHWVRQQQKCDAVKQRQAFSKGEDSQLRRLLEKLAYGFRSEAEHWRSLEEETRRAARHWEREAEKLVREEVRRLRAAQLETERCRMAYERRKAYEDARERRRREKEQERARVRREEADRQAWQAYQDRWAALTDPKAAPVELTFRIIPWPTFSPPRDVEDLTPARIATFILSPQHSEGQTKKERIKSALRRWHPDRFGRVLIRVKESDRDAVERGVGSVARCLNSLLAQEA</sequence>
<evidence type="ECO:0000313" key="8">
    <source>
        <dbReference type="Proteomes" id="UP000250043"/>
    </source>
</evidence>
<accession>A0A8E2AQ23</accession>
<evidence type="ECO:0000256" key="5">
    <source>
        <dbReference type="ARBA" id="ARBA00023242"/>
    </source>
</evidence>
<feature type="coiled-coil region" evidence="6">
    <location>
        <begin position="86"/>
        <end position="157"/>
    </location>
</feature>
<evidence type="ECO:0000256" key="1">
    <source>
        <dbReference type="ARBA" id="ARBA00004123"/>
    </source>
</evidence>
<comment type="subcellular location">
    <subcellularLocation>
        <location evidence="1">Nucleus</location>
    </subcellularLocation>
</comment>
<keyword evidence="8" id="KW-1185">Reference proteome</keyword>
<keyword evidence="6" id="KW-0175">Coiled coil</keyword>
<reference evidence="7 8" key="1">
    <citation type="submission" date="2016-07" db="EMBL/GenBank/DDBJ databases">
        <title>Draft genome of the white-rot fungus Obba rivulosa 3A-2.</title>
        <authorList>
            <consortium name="DOE Joint Genome Institute"/>
            <person name="Miettinen O."/>
            <person name="Riley R."/>
            <person name="Acob R."/>
            <person name="Barry K."/>
            <person name="Cullen D."/>
            <person name="De Vries R."/>
            <person name="Hainaut M."/>
            <person name="Hatakka A."/>
            <person name="Henrissat B."/>
            <person name="Hilden K."/>
            <person name="Kuo R."/>
            <person name="Labutti K."/>
            <person name="Lipzen A."/>
            <person name="Makela M.R."/>
            <person name="Sandor L."/>
            <person name="Spatafora J.W."/>
            <person name="Grigoriev I.V."/>
            <person name="Hibbett D.S."/>
        </authorList>
    </citation>
    <scope>NUCLEOTIDE SEQUENCE [LARGE SCALE GENOMIC DNA]</scope>
    <source>
        <strain evidence="7 8">3A-2</strain>
    </source>
</reference>
<dbReference type="PANTHER" id="PTHR15263:SF1">
    <property type="entry name" value="NF-KAPPA-B INHIBITOR-LIKE PROTEIN 1"/>
    <property type="match status" value="1"/>
</dbReference>
<evidence type="ECO:0000256" key="6">
    <source>
        <dbReference type="SAM" id="Coils"/>
    </source>
</evidence>
<dbReference type="OrthoDB" id="412109at2759"/>
<keyword evidence="2" id="KW-0597">Phosphoprotein</keyword>
<proteinExistence type="predicted"/>
<protein>
    <submittedName>
        <fullName evidence="7">Uncharacterized protein</fullName>
    </submittedName>
</protein>
<keyword evidence="4" id="KW-0040">ANK repeat</keyword>
<dbReference type="Proteomes" id="UP000250043">
    <property type="component" value="Unassembled WGS sequence"/>
</dbReference>